<evidence type="ECO:0000256" key="3">
    <source>
        <dbReference type="SAM" id="Phobius"/>
    </source>
</evidence>
<organism evidence="4 5">
    <name type="scientific">Tothia fuscella</name>
    <dbReference type="NCBI Taxonomy" id="1048955"/>
    <lineage>
        <taxon>Eukaryota</taxon>
        <taxon>Fungi</taxon>
        <taxon>Dikarya</taxon>
        <taxon>Ascomycota</taxon>
        <taxon>Pezizomycotina</taxon>
        <taxon>Dothideomycetes</taxon>
        <taxon>Pleosporomycetidae</taxon>
        <taxon>Venturiales</taxon>
        <taxon>Cylindrosympodiaceae</taxon>
        <taxon>Tothia</taxon>
    </lineage>
</organism>
<dbReference type="InterPro" id="IPR007736">
    <property type="entry name" value="Caleosin-related"/>
</dbReference>
<name>A0A9P4NFR7_9PEZI</name>
<feature type="transmembrane region" description="Helical" evidence="3">
    <location>
        <begin position="108"/>
        <end position="128"/>
    </location>
</feature>
<dbReference type="PANTHER" id="PTHR31495">
    <property type="entry name" value="PEROXYGENASE 3-RELATED"/>
    <property type="match status" value="1"/>
</dbReference>
<accession>A0A9P4NFR7</accession>
<evidence type="ECO:0000256" key="1">
    <source>
        <dbReference type="ARBA" id="ARBA00006765"/>
    </source>
</evidence>
<protein>
    <submittedName>
        <fullName evidence="4">Caleosin domain-containing protein</fullName>
    </submittedName>
</protein>
<dbReference type="Proteomes" id="UP000800235">
    <property type="component" value="Unassembled WGS sequence"/>
</dbReference>
<dbReference type="GO" id="GO:0005509">
    <property type="term" value="F:calcium ion binding"/>
    <property type="evidence" value="ECO:0007669"/>
    <property type="project" value="TreeGrafter"/>
</dbReference>
<dbReference type="PANTHER" id="PTHR31495:SF0">
    <property type="entry name" value="BINDING PROTEIN CALEOSIN, PUTATIVE (AFU_ORTHOLOGUE AFUA_5G13750)-RELATED"/>
    <property type="match status" value="1"/>
</dbReference>
<evidence type="ECO:0000313" key="5">
    <source>
        <dbReference type="Proteomes" id="UP000800235"/>
    </source>
</evidence>
<keyword evidence="3" id="KW-0472">Membrane</keyword>
<keyword evidence="5" id="KW-1185">Reference proteome</keyword>
<sequence length="253" mass="28870">MDGVKDRQVHGDSDEEQITAEIVTSIEAIPVTYQVKPFVTNQSKSLPNAGIPRANIAPSVNSPNGTTKDNWAKNHSQQTVLQQHCEFFDLDRDGIVWPSDTFRGFHNLGFGIFLSLLAVGIIHANFAYPTQKSWFPDPTLRIHLERIHHDKHGSDSNTYDHQGRFVPQHFEDIFAKYAEGRDYLTFWDLVKLWNGQRCIADPIGWGGALFEWLATYLLLWPADGKMYKEDIRAIYDGSIFHGIASKRSKRKIK</sequence>
<evidence type="ECO:0000313" key="4">
    <source>
        <dbReference type="EMBL" id="KAF2418937.1"/>
    </source>
</evidence>
<keyword evidence="3" id="KW-0812">Transmembrane</keyword>
<comment type="similarity">
    <text evidence="1">Belongs to the caleosin family.</text>
</comment>
<feature type="region of interest" description="Disordered" evidence="2">
    <location>
        <begin position="50"/>
        <end position="71"/>
    </location>
</feature>
<reference evidence="4" key="1">
    <citation type="journal article" date="2020" name="Stud. Mycol.">
        <title>101 Dothideomycetes genomes: a test case for predicting lifestyles and emergence of pathogens.</title>
        <authorList>
            <person name="Haridas S."/>
            <person name="Albert R."/>
            <person name="Binder M."/>
            <person name="Bloem J."/>
            <person name="Labutti K."/>
            <person name="Salamov A."/>
            <person name="Andreopoulos B."/>
            <person name="Baker S."/>
            <person name="Barry K."/>
            <person name="Bills G."/>
            <person name="Bluhm B."/>
            <person name="Cannon C."/>
            <person name="Castanera R."/>
            <person name="Culley D."/>
            <person name="Daum C."/>
            <person name="Ezra D."/>
            <person name="Gonzalez J."/>
            <person name="Henrissat B."/>
            <person name="Kuo A."/>
            <person name="Liang C."/>
            <person name="Lipzen A."/>
            <person name="Lutzoni F."/>
            <person name="Magnuson J."/>
            <person name="Mondo S."/>
            <person name="Nolan M."/>
            <person name="Ohm R."/>
            <person name="Pangilinan J."/>
            <person name="Park H.-J."/>
            <person name="Ramirez L."/>
            <person name="Alfaro M."/>
            <person name="Sun H."/>
            <person name="Tritt A."/>
            <person name="Yoshinaga Y."/>
            <person name="Zwiers L.-H."/>
            <person name="Turgeon B."/>
            <person name="Goodwin S."/>
            <person name="Spatafora J."/>
            <person name="Crous P."/>
            <person name="Grigoriev I."/>
        </authorList>
    </citation>
    <scope>NUCLEOTIDE SEQUENCE</scope>
    <source>
        <strain evidence="4">CBS 130266</strain>
    </source>
</reference>
<dbReference type="GO" id="GO:0004497">
    <property type="term" value="F:monooxygenase activity"/>
    <property type="evidence" value="ECO:0007669"/>
    <property type="project" value="TreeGrafter"/>
</dbReference>
<feature type="compositionally biased region" description="Polar residues" evidence="2">
    <location>
        <begin position="58"/>
        <end position="71"/>
    </location>
</feature>
<gene>
    <name evidence="4" type="ORF">EJ08DRAFT_654169</name>
</gene>
<keyword evidence="3" id="KW-1133">Transmembrane helix</keyword>
<dbReference type="Pfam" id="PF05042">
    <property type="entry name" value="Caleosin"/>
    <property type="match status" value="1"/>
</dbReference>
<feature type="transmembrane region" description="Helical" evidence="3">
    <location>
        <begin position="203"/>
        <end position="222"/>
    </location>
</feature>
<proteinExistence type="inferred from homology"/>
<evidence type="ECO:0000256" key="2">
    <source>
        <dbReference type="SAM" id="MobiDB-lite"/>
    </source>
</evidence>
<comment type="caution">
    <text evidence="4">The sequence shown here is derived from an EMBL/GenBank/DDBJ whole genome shotgun (WGS) entry which is preliminary data.</text>
</comment>
<dbReference type="EMBL" id="MU007123">
    <property type="protein sequence ID" value="KAF2418937.1"/>
    <property type="molecule type" value="Genomic_DNA"/>
</dbReference>
<dbReference type="AlphaFoldDB" id="A0A9P4NFR7"/>
<dbReference type="OrthoDB" id="640742at2759"/>